<evidence type="ECO:0000313" key="3">
    <source>
        <dbReference type="Proteomes" id="UP000572907"/>
    </source>
</evidence>
<dbReference type="Proteomes" id="UP000572907">
    <property type="component" value="Unassembled WGS sequence"/>
</dbReference>
<dbReference type="Gene3D" id="1.10.10.2840">
    <property type="entry name" value="PucR C-terminal helix-turn-helix domain"/>
    <property type="match status" value="1"/>
</dbReference>
<dbReference type="PANTHER" id="PTHR33744:SF1">
    <property type="entry name" value="DNA-BINDING TRANSCRIPTIONAL ACTIVATOR ADER"/>
    <property type="match status" value="1"/>
</dbReference>
<dbReference type="InterPro" id="IPR025736">
    <property type="entry name" value="PucR_C-HTH_dom"/>
</dbReference>
<protein>
    <submittedName>
        <fullName evidence="2">DNA-binding PucR family transcriptional regulator</fullName>
    </submittedName>
</protein>
<keyword evidence="2" id="KW-0238">DNA-binding</keyword>
<name>A0A7W4ZYB8_9ACTN</name>
<dbReference type="PANTHER" id="PTHR33744">
    <property type="entry name" value="CARBOHYDRATE DIACID REGULATOR"/>
    <property type="match status" value="1"/>
</dbReference>
<dbReference type="Pfam" id="PF13556">
    <property type="entry name" value="HTH_30"/>
    <property type="match status" value="1"/>
</dbReference>
<dbReference type="InterPro" id="IPR042070">
    <property type="entry name" value="PucR_C-HTH_sf"/>
</dbReference>
<reference evidence="2 3" key="1">
    <citation type="submission" date="2020-08" db="EMBL/GenBank/DDBJ databases">
        <title>Genomic Encyclopedia of Type Strains, Phase III (KMG-III): the genomes of soil and plant-associated and newly described type strains.</title>
        <authorList>
            <person name="Whitman W."/>
        </authorList>
    </citation>
    <scope>NUCLEOTIDE SEQUENCE [LARGE SCALE GENOMIC DNA]</scope>
    <source>
        <strain evidence="2 3">CECT 3237</strain>
    </source>
</reference>
<keyword evidence="3" id="KW-1185">Reference proteome</keyword>
<evidence type="ECO:0000259" key="1">
    <source>
        <dbReference type="Pfam" id="PF13556"/>
    </source>
</evidence>
<dbReference type="EMBL" id="JACHXE010000010">
    <property type="protein sequence ID" value="MBB3080845.1"/>
    <property type="molecule type" value="Genomic_DNA"/>
</dbReference>
<dbReference type="InterPro" id="IPR051448">
    <property type="entry name" value="CdaR-like_regulators"/>
</dbReference>
<proteinExistence type="predicted"/>
<sequence length="63" mass="6899">MSSPDCGGNYAGTAESLAIHRSTLRHRLQRIREISGHDLTNVEGRLNLQVATRVWKIMLGGPG</sequence>
<dbReference type="AlphaFoldDB" id="A0A7W4ZYB8"/>
<comment type="caution">
    <text evidence="2">The sequence shown here is derived from an EMBL/GenBank/DDBJ whole genome shotgun (WGS) entry which is preliminary data.</text>
</comment>
<accession>A0A7W4ZYB8</accession>
<gene>
    <name evidence="2" type="ORF">FHS41_007399</name>
</gene>
<dbReference type="RefSeq" id="WP_189733918.1">
    <property type="nucleotide sequence ID" value="NZ_BMUP01000014.1"/>
</dbReference>
<dbReference type="GO" id="GO:0003677">
    <property type="term" value="F:DNA binding"/>
    <property type="evidence" value="ECO:0007669"/>
    <property type="project" value="UniProtKB-KW"/>
</dbReference>
<evidence type="ECO:0000313" key="2">
    <source>
        <dbReference type="EMBL" id="MBB3080845.1"/>
    </source>
</evidence>
<organism evidence="2 3">
    <name type="scientific">Streptomyces violarus</name>
    <dbReference type="NCBI Taxonomy" id="67380"/>
    <lineage>
        <taxon>Bacteria</taxon>
        <taxon>Bacillati</taxon>
        <taxon>Actinomycetota</taxon>
        <taxon>Actinomycetes</taxon>
        <taxon>Kitasatosporales</taxon>
        <taxon>Streptomycetaceae</taxon>
        <taxon>Streptomyces</taxon>
    </lineage>
</organism>
<feature type="domain" description="PucR C-terminal helix-turn-helix" evidence="1">
    <location>
        <begin position="5"/>
        <end position="54"/>
    </location>
</feature>